<evidence type="ECO:0000313" key="2">
    <source>
        <dbReference type="EMBL" id="MBF6297102.1"/>
    </source>
</evidence>
<organism evidence="2 3">
    <name type="scientific">Nocardia amamiensis</name>
    <dbReference type="NCBI Taxonomy" id="404578"/>
    <lineage>
        <taxon>Bacteria</taxon>
        <taxon>Bacillati</taxon>
        <taxon>Actinomycetota</taxon>
        <taxon>Actinomycetes</taxon>
        <taxon>Mycobacteriales</taxon>
        <taxon>Nocardiaceae</taxon>
        <taxon>Nocardia</taxon>
    </lineage>
</organism>
<comment type="caution">
    <text evidence="2">The sequence shown here is derived from an EMBL/GenBank/DDBJ whole genome shotgun (WGS) entry which is preliminary data.</text>
</comment>
<evidence type="ECO:0000313" key="3">
    <source>
        <dbReference type="Proteomes" id="UP000702209"/>
    </source>
</evidence>
<dbReference type="EMBL" id="JADLQX010000003">
    <property type="protein sequence ID" value="MBF6297102.1"/>
    <property type="molecule type" value="Genomic_DNA"/>
</dbReference>
<reference evidence="2 3" key="1">
    <citation type="submission" date="2020-10" db="EMBL/GenBank/DDBJ databases">
        <title>Identification of Nocardia species via Next-generation sequencing and recognition of intraspecies genetic diversity.</title>
        <authorList>
            <person name="Li P."/>
            <person name="Li P."/>
            <person name="Lu B."/>
        </authorList>
    </citation>
    <scope>NUCLEOTIDE SEQUENCE [LARGE SCALE GENOMIC DNA]</scope>
    <source>
        <strain evidence="2 3">BJ06-0157</strain>
    </source>
</reference>
<proteinExistence type="predicted"/>
<name>A0ABS0CKF7_9NOCA</name>
<dbReference type="Proteomes" id="UP000702209">
    <property type="component" value="Unassembled WGS sequence"/>
</dbReference>
<accession>A0ABS0CKF7</accession>
<evidence type="ECO:0000256" key="1">
    <source>
        <dbReference type="SAM" id="MobiDB-lite"/>
    </source>
</evidence>
<sequence length="137" mass="14263">MSAPKDVTNKDVAKDANPFPIDIEEPESMSWQEMYDLGQRIDSSQVAQAAPGWGAMADRAYPAARTRRVRRGISCTLERLLSAPAAPAAAIPAAQAGAGIPQASASGSQWVVPGVTASVQSEDVVRQSALSADVTAV</sequence>
<dbReference type="RefSeq" id="WP_195128452.1">
    <property type="nucleotide sequence ID" value="NZ_JADLQX010000003.1"/>
</dbReference>
<feature type="region of interest" description="Disordered" evidence="1">
    <location>
        <begin position="1"/>
        <end position="27"/>
    </location>
</feature>
<gene>
    <name evidence="2" type="ORF">IU459_06035</name>
</gene>
<protein>
    <submittedName>
        <fullName evidence="2">Uncharacterized protein</fullName>
    </submittedName>
</protein>
<keyword evidence="3" id="KW-1185">Reference proteome</keyword>